<gene>
    <name evidence="4" type="ORF">EYB31_34240</name>
</gene>
<dbReference type="InterPro" id="IPR002509">
    <property type="entry name" value="NODB_dom"/>
</dbReference>
<keyword evidence="5" id="KW-1185">Reference proteome</keyword>
<dbReference type="Pfam" id="PF01522">
    <property type="entry name" value="Polysacc_deac_1"/>
    <property type="match status" value="1"/>
</dbReference>
<dbReference type="GO" id="GO:0005975">
    <property type="term" value="P:carbohydrate metabolic process"/>
    <property type="evidence" value="ECO:0007669"/>
    <property type="project" value="InterPro"/>
</dbReference>
<comment type="subcellular location">
    <subcellularLocation>
        <location evidence="1">Secreted</location>
    </subcellularLocation>
</comment>
<dbReference type="InterPro" id="IPR051398">
    <property type="entry name" value="Polysacch_Deacetylase"/>
</dbReference>
<dbReference type="GO" id="GO:0016810">
    <property type="term" value="F:hydrolase activity, acting on carbon-nitrogen (but not peptide) bonds"/>
    <property type="evidence" value="ECO:0007669"/>
    <property type="project" value="InterPro"/>
</dbReference>
<dbReference type="Gene3D" id="3.20.20.370">
    <property type="entry name" value="Glycoside hydrolase/deacetylase"/>
    <property type="match status" value="1"/>
</dbReference>
<dbReference type="PANTHER" id="PTHR34216:SF3">
    <property type="entry name" value="POLY-BETA-1,6-N-ACETYL-D-GLUCOSAMINE N-DEACETYLASE"/>
    <property type="match status" value="1"/>
</dbReference>
<dbReference type="PROSITE" id="PS51677">
    <property type="entry name" value="NODB"/>
    <property type="match status" value="1"/>
</dbReference>
<evidence type="ECO:0000256" key="2">
    <source>
        <dbReference type="ARBA" id="ARBA00022729"/>
    </source>
</evidence>
<dbReference type="Proteomes" id="UP000293142">
    <property type="component" value="Unassembled WGS sequence"/>
</dbReference>
<reference evidence="4 5" key="1">
    <citation type="submission" date="2019-02" db="EMBL/GenBank/DDBJ databases">
        <title>Paenibacillus sp. nov., isolated from surface-sterilized tissue of Thalictrum simplex L.</title>
        <authorList>
            <person name="Tuo L."/>
        </authorList>
    </citation>
    <scope>NUCLEOTIDE SEQUENCE [LARGE SCALE GENOMIC DNA]</scope>
    <source>
        <strain evidence="4 5">N2SHLJ1</strain>
    </source>
</reference>
<evidence type="ECO:0000259" key="3">
    <source>
        <dbReference type="PROSITE" id="PS51677"/>
    </source>
</evidence>
<dbReference type="PANTHER" id="PTHR34216">
    <property type="match status" value="1"/>
</dbReference>
<dbReference type="EMBL" id="SIRE01000034">
    <property type="protein sequence ID" value="TBL70120.1"/>
    <property type="molecule type" value="Genomic_DNA"/>
</dbReference>
<dbReference type="AlphaFoldDB" id="A0A4Q9DHC8"/>
<evidence type="ECO:0000256" key="1">
    <source>
        <dbReference type="ARBA" id="ARBA00004613"/>
    </source>
</evidence>
<comment type="caution">
    <text evidence="4">The sequence shown here is derived from an EMBL/GenBank/DDBJ whole genome shotgun (WGS) entry which is preliminary data.</text>
</comment>
<dbReference type="GO" id="GO:0005576">
    <property type="term" value="C:extracellular region"/>
    <property type="evidence" value="ECO:0007669"/>
    <property type="project" value="UniProtKB-SubCell"/>
</dbReference>
<name>A0A4Q9DHC8_9BACL</name>
<organism evidence="4 5">
    <name type="scientific">Paenibacillus thalictri</name>
    <dbReference type="NCBI Taxonomy" id="2527873"/>
    <lineage>
        <taxon>Bacteria</taxon>
        <taxon>Bacillati</taxon>
        <taxon>Bacillota</taxon>
        <taxon>Bacilli</taxon>
        <taxon>Bacillales</taxon>
        <taxon>Paenibacillaceae</taxon>
        <taxon>Paenibacillus</taxon>
    </lineage>
</organism>
<evidence type="ECO:0000313" key="4">
    <source>
        <dbReference type="EMBL" id="TBL70120.1"/>
    </source>
</evidence>
<dbReference type="InterPro" id="IPR011330">
    <property type="entry name" value="Glyco_hydro/deAcase_b/a-brl"/>
</dbReference>
<evidence type="ECO:0000313" key="5">
    <source>
        <dbReference type="Proteomes" id="UP000293142"/>
    </source>
</evidence>
<dbReference type="SUPFAM" id="SSF88713">
    <property type="entry name" value="Glycoside hydrolase/deacetylase"/>
    <property type="match status" value="1"/>
</dbReference>
<proteinExistence type="predicted"/>
<keyword evidence="2" id="KW-0732">Signal</keyword>
<feature type="domain" description="NodB homology" evidence="3">
    <location>
        <begin position="55"/>
        <end position="215"/>
    </location>
</feature>
<sequence>MLNYHSITYDPGNKAVITPELFTEQMNYLAENGYTTLTLKHFSDIWLGEAEMPKKPVLLTFDDGYADNHEYAMPLLKKLGFHATLFMSPGTTDDGYFLSWEQVKEMHEAGWDIQPHGMTHPYLTSLSKSDQAYEILEAKKQIEDQLGTTADIFCYPYGAYNAKTLAILKENGFRFAFTIEQGKTKTNQDPLKLKRIFVNGEEPTKTLIKNLEKNY</sequence>
<dbReference type="CDD" id="cd10918">
    <property type="entry name" value="CE4_NodB_like_5s_6s"/>
    <property type="match status" value="1"/>
</dbReference>
<accession>A0A4Q9DHC8</accession>
<protein>
    <submittedName>
        <fullName evidence="4">Polysaccharide deacetylase family protein</fullName>
    </submittedName>
</protein>
<dbReference type="OrthoDB" id="9778320at2"/>